<gene>
    <name evidence="1" type="ORF">L3Q82_017186</name>
</gene>
<sequence length="280" mass="28749">MSRTSKPAVSLAGYSTGLAPFAGSRGNHRWKCGSRRLLQPVLPCAPETVLPSAPETFLSKALNPVLSNTTEPSPVRPGSSPPAIPVNYQPELSGSPSVVPANAQSGHSGPLSPAPANTGFLRGFASVASPPRVSVSATGLMRGSISTAGLLRGPVSAASHQRGFTSATGRLKCPNGCLKGPTSATNHQWGSVSITGVLKGLVPSVPVPAVLSLLCLLATHLGSDHSQFPGLSPMNKILMIVDVGGSEFLLLSAMAYDRVRDCCKQITPYVAAPHCGCADL</sequence>
<accession>A0ACB8VKU5</accession>
<dbReference type="EMBL" id="CM041550">
    <property type="protein sequence ID" value="KAI3356292.1"/>
    <property type="molecule type" value="Genomic_DNA"/>
</dbReference>
<evidence type="ECO:0000313" key="2">
    <source>
        <dbReference type="Proteomes" id="UP000831701"/>
    </source>
</evidence>
<dbReference type="Proteomes" id="UP000831701">
    <property type="component" value="Chromosome 20"/>
</dbReference>
<protein>
    <submittedName>
        <fullName evidence="1">Uncharacterized protein</fullName>
    </submittedName>
</protein>
<name>A0ACB8VKU5_9TELE</name>
<proteinExistence type="predicted"/>
<keyword evidence="2" id="KW-1185">Reference proteome</keyword>
<evidence type="ECO:0000313" key="1">
    <source>
        <dbReference type="EMBL" id="KAI3356292.1"/>
    </source>
</evidence>
<comment type="caution">
    <text evidence="1">The sequence shown here is derived from an EMBL/GenBank/DDBJ whole genome shotgun (WGS) entry which is preliminary data.</text>
</comment>
<organism evidence="1 2">
    <name type="scientific">Scortum barcoo</name>
    <name type="common">barcoo grunter</name>
    <dbReference type="NCBI Taxonomy" id="214431"/>
    <lineage>
        <taxon>Eukaryota</taxon>
        <taxon>Metazoa</taxon>
        <taxon>Chordata</taxon>
        <taxon>Craniata</taxon>
        <taxon>Vertebrata</taxon>
        <taxon>Euteleostomi</taxon>
        <taxon>Actinopterygii</taxon>
        <taxon>Neopterygii</taxon>
        <taxon>Teleostei</taxon>
        <taxon>Neoteleostei</taxon>
        <taxon>Acanthomorphata</taxon>
        <taxon>Eupercaria</taxon>
        <taxon>Centrarchiformes</taxon>
        <taxon>Terapontoidei</taxon>
        <taxon>Terapontidae</taxon>
        <taxon>Scortum</taxon>
    </lineage>
</organism>
<reference evidence="1" key="1">
    <citation type="submission" date="2022-04" db="EMBL/GenBank/DDBJ databases">
        <title>Jade perch genome.</title>
        <authorList>
            <person name="Chao B."/>
        </authorList>
    </citation>
    <scope>NUCLEOTIDE SEQUENCE</scope>
    <source>
        <strain evidence="1">CB-2022</strain>
    </source>
</reference>